<dbReference type="AlphaFoldDB" id="A0AAU8JCP0"/>
<dbReference type="EMBL" id="CP159837">
    <property type="protein sequence ID" value="XCM35939.1"/>
    <property type="molecule type" value="Genomic_DNA"/>
</dbReference>
<evidence type="ECO:0000259" key="1">
    <source>
        <dbReference type="Pfam" id="PF08486"/>
    </source>
</evidence>
<dbReference type="RefSeq" id="WP_054469552.1">
    <property type="nucleotide sequence ID" value="NZ_CP159837.1"/>
</dbReference>
<feature type="domain" description="Sporulation stage II protein D amidase enhancer LytB N-terminal" evidence="1">
    <location>
        <begin position="121"/>
        <end position="210"/>
    </location>
</feature>
<reference evidence="2" key="1">
    <citation type="submission" date="2024-07" db="EMBL/GenBank/DDBJ databases">
        <authorList>
            <person name="Kim Y.J."/>
            <person name="Jeong J.Y."/>
        </authorList>
    </citation>
    <scope>NUCLEOTIDE SEQUENCE</scope>
    <source>
        <strain evidence="2">GIHE-MW2</strain>
    </source>
</reference>
<dbReference type="PANTHER" id="PTHR30032">
    <property type="entry name" value="N-ACETYLMURAMOYL-L-ALANINE AMIDASE-RELATED"/>
    <property type="match status" value="1"/>
</dbReference>
<dbReference type="GO" id="GO:0030435">
    <property type="term" value="P:sporulation resulting in formation of a cellular spore"/>
    <property type="evidence" value="ECO:0007669"/>
    <property type="project" value="InterPro"/>
</dbReference>
<dbReference type="GO" id="GO:0030288">
    <property type="term" value="C:outer membrane-bounded periplasmic space"/>
    <property type="evidence" value="ECO:0007669"/>
    <property type="project" value="TreeGrafter"/>
</dbReference>
<organism evidence="2">
    <name type="scientific">Planktothricoides raciborskii GIHE-MW2</name>
    <dbReference type="NCBI Taxonomy" id="2792601"/>
    <lineage>
        <taxon>Bacteria</taxon>
        <taxon>Bacillati</taxon>
        <taxon>Cyanobacteriota</taxon>
        <taxon>Cyanophyceae</taxon>
        <taxon>Oscillatoriophycideae</taxon>
        <taxon>Oscillatoriales</taxon>
        <taxon>Oscillatoriaceae</taxon>
        <taxon>Planktothricoides</taxon>
    </lineage>
</organism>
<evidence type="ECO:0000313" key="2">
    <source>
        <dbReference type="EMBL" id="XCM35939.1"/>
    </source>
</evidence>
<dbReference type="PANTHER" id="PTHR30032:SF4">
    <property type="entry name" value="AMIDASE ENHANCER"/>
    <property type="match status" value="1"/>
</dbReference>
<dbReference type="InterPro" id="IPR013693">
    <property type="entry name" value="SpoIID/LytB_N"/>
</dbReference>
<protein>
    <submittedName>
        <fullName evidence="2">SpoIID/LytB domain-containing protein</fullName>
    </submittedName>
</protein>
<gene>
    <name evidence="2" type="ORF">ABWT76_004657</name>
</gene>
<sequence>MVGYQFKWPKLQPLAYCWVALLLWLMAIAPAQASVLLRIAIENQVSQVKVGSSTRAIVRDSSGRTLGELPGMTAYMANSSGSGVALHNWQANQIYIQPTGDGYVFIGDRWYRGGISLVRTDGGLTAVNNVNLEHYLYSVIGAEMSPNWPLEALKAQAVAARSYALYQRERGGNPTYDLGDTQGWQVYKGLESEATSTYAAVDATAGQVMVCNGKIIEAFFHSSSGGHTENVEEVWTEARPYLRGVPDYDRGAPVYEWSTSVSVSQLSNLISGVGNIVSMQPEKTTKTGRVITMKVIGDSGQRAIDGEQIQRLLGLKSTRFSIQKANGIFQVYGKGFGHGVGMSQWGAHNLARSGANYQQMLYHYYQNASLAKLQVE</sequence>
<accession>A0AAU8JCP0</accession>
<dbReference type="InterPro" id="IPR051922">
    <property type="entry name" value="Bact_Sporulation_Assoc"/>
</dbReference>
<dbReference type="InterPro" id="IPR013486">
    <property type="entry name" value="SpoIID/LytB"/>
</dbReference>
<dbReference type="Pfam" id="PF08486">
    <property type="entry name" value="SpoIID"/>
    <property type="match status" value="1"/>
</dbReference>
<dbReference type="NCBIfam" id="TIGR02669">
    <property type="entry name" value="SpoIID_LytB"/>
    <property type="match status" value="1"/>
</dbReference>
<name>A0AAU8JCP0_9CYAN</name>
<proteinExistence type="predicted"/>